<gene>
    <name evidence="2" type="ORF">MOMA_01530</name>
</gene>
<accession>L2F7L4</accession>
<name>L2F7L4_9GAMM</name>
<evidence type="ECO:0008006" key="4">
    <source>
        <dbReference type="Google" id="ProtNLM"/>
    </source>
</evidence>
<feature type="region of interest" description="Disordered" evidence="1">
    <location>
        <begin position="38"/>
        <end position="60"/>
    </location>
</feature>
<feature type="compositionally biased region" description="Acidic residues" evidence="1">
    <location>
        <begin position="50"/>
        <end position="60"/>
    </location>
</feature>
<evidence type="ECO:0000313" key="3">
    <source>
        <dbReference type="Proteomes" id="UP000023795"/>
    </source>
</evidence>
<comment type="caution">
    <text evidence="2">The sequence shown here is derived from an EMBL/GenBank/DDBJ whole genome shotgun (WGS) entry which is preliminary data.</text>
</comment>
<dbReference type="PATRIC" id="fig|1230338.3.peg.338"/>
<organism evidence="2 3">
    <name type="scientific">Moraxella macacae 0408225</name>
    <dbReference type="NCBI Taxonomy" id="1230338"/>
    <lineage>
        <taxon>Bacteria</taxon>
        <taxon>Pseudomonadati</taxon>
        <taxon>Pseudomonadota</taxon>
        <taxon>Gammaproteobacteria</taxon>
        <taxon>Moraxellales</taxon>
        <taxon>Moraxellaceae</taxon>
        <taxon>Moraxella</taxon>
    </lineage>
</organism>
<protein>
    <recommendedName>
        <fullName evidence="4">Peptide chain release factor 2</fullName>
    </recommendedName>
</protein>
<dbReference type="RefSeq" id="WP_009501452.1">
    <property type="nucleotide sequence ID" value="NZ_ANIN01000001.1"/>
</dbReference>
<proteinExistence type="predicted"/>
<reference evidence="2 3" key="1">
    <citation type="journal article" date="2013" name="Genome Announc.">
        <title>Genome Sequence of Moraxella macacae 0408225, a Novel Bacterial Species Isolated from a Cynomolgus Macaque with Epistaxis.</title>
        <authorList>
            <person name="Ladner J.T."/>
            <person name="Whitehouse C.A."/>
            <person name="Koroleva G.I."/>
            <person name="Palacios G.F."/>
        </authorList>
    </citation>
    <scope>NUCLEOTIDE SEQUENCE [LARGE SCALE GENOMIC DNA]</scope>
    <source>
        <strain evidence="2 3">0408225</strain>
    </source>
</reference>
<dbReference type="AlphaFoldDB" id="L2F7L4"/>
<evidence type="ECO:0000256" key="1">
    <source>
        <dbReference type="SAM" id="MobiDB-lite"/>
    </source>
</evidence>
<evidence type="ECO:0000313" key="2">
    <source>
        <dbReference type="EMBL" id="ELA09049.1"/>
    </source>
</evidence>
<dbReference type="OrthoDB" id="6649500at2"/>
<dbReference type="EMBL" id="ANIN01000001">
    <property type="protein sequence ID" value="ELA09049.1"/>
    <property type="molecule type" value="Genomic_DNA"/>
</dbReference>
<dbReference type="STRING" id="1230338.MOMA_01530"/>
<keyword evidence="3" id="KW-1185">Reference proteome</keyword>
<sequence length="60" mass="7243">MQHFTKEANILEQEIDDLTETMHKVAKFRTLEEQVADMKRRGIEPSESYEQWDNEQDEDE</sequence>
<dbReference type="Proteomes" id="UP000023795">
    <property type="component" value="Unassembled WGS sequence"/>
</dbReference>